<reference evidence="1 2" key="1">
    <citation type="journal article" date="2024" name="Plant Biotechnol. J.">
        <title>Genome and CRISPR/Cas9 system of a widespread forest tree (Populus alba) in the world.</title>
        <authorList>
            <person name="Liu Y.J."/>
            <person name="Jiang P.F."/>
            <person name="Han X.M."/>
            <person name="Li X.Y."/>
            <person name="Wang H.M."/>
            <person name="Wang Y.J."/>
            <person name="Wang X.X."/>
            <person name="Zeng Q.Y."/>
        </authorList>
    </citation>
    <scope>NUCLEOTIDE SEQUENCE [LARGE SCALE GENOMIC DNA]</scope>
    <source>
        <strain evidence="2">cv. PAL-ZL1</strain>
    </source>
</reference>
<keyword evidence="2" id="KW-1185">Reference proteome</keyword>
<evidence type="ECO:0000313" key="1">
    <source>
        <dbReference type="EMBL" id="KAL3576537.1"/>
    </source>
</evidence>
<feature type="non-terminal residue" evidence="1">
    <location>
        <position position="1"/>
    </location>
</feature>
<dbReference type="EMBL" id="RCHU02000011">
    <property type="protein sequence ID" value="KAL3576537.1"/>
    <property type="molecule type" value="Genomic_DNA"/>
</dbReference>
<gene>
    <name evidence="1" type="ORF">D5086_021820</name>
</gene>
<comment type="caution">
    <text evidence="1">The sequence shown here is derived from an EMBL/GenBank/DDBJ whole genome shotgun (WGS) entry which is preliminary data.</text>
</comment>
<proteinExistence type="predicted"/>
<protein>
    <submittedName>
        <fullName evidence="1">Uncharacterized protein</fullName>
    </submittedName>
</protein>
<evidence type="ECO:0000313" key="2">
    <source>
        <dbReference type="Proteomes" id="UP000309997"/>
    </source>
</evidence>
<sequence length="52" mass="5827">QDEEEFAASLVLEGCYMDHIEYVALQGAQQCPEHTRGGRHHEGSSPYRSCGF</sequence>
<organism evidence="1 2">
    <name type="scientific">Populus alba</name>
    <name type="common">White poplar</name>
    <dbReference type="NCBI Taxonomy" id="43335"/>
    <lineage>
        <taxon>Eukaryota</taxon>
        <taxon>Viridiplantae</taxon>
        <taxon>Streptophyta</taxon>
        <taxon>Embryophyta</taxon>
        <taxon>Tracheophyta</taxon>
        <taxon>Spermatophyta</taxon>
        <taxon>Magnoliopsida</taxon>
        <taxon>eudicotyledons</taxon>
        <taxon>Gunneridae</taxon>
        <taxon>Pentapetalae</taxon>
        <taxon>rosids</taxon>
        <taxon>fabids</taxon>
        <taxon>Malpighiales</taxon>
        <taxon>Salicaceae</taxon>
        <taxon>Saliceae</taxon>
        <taxon>Populus</taxon>
    </lineage>
</organism>
<dbReference type="Proteomes" id="UP000309997">
    <property type="component" value="Unassembled WGS sequence"/>
</dbReference>
<accession>A0ACC4BD87</accession>
<name>A0ACC4BD87_POPAL</name>